<dbReference type="Proteomes" id="UP000637720">
    <property type="component" value="Unassembled WGS sequence"/>
</dbReference>
<accession>A0A8J3B7U5</accession>
<dbReference type="AlphaFoldDB" id="A0A8J3B7U5"/>
<organism evidence="1 2">
    <name type="scientific">Calditerricola satsumensis</name>
    <dbReference type="NCBI Taxonomy" id="373054"/>
    <lineage>
        <taxon>Bacteria</taxon>
        <taxon>Bacillati</taxon>
        <taxon>Bacillota</taxon>
        <taxon>Bacilli</taxon>
        <taxon>Bacillales</taxon>
        <taxon>Bacillaceae</taxon>
        <taxon>Calditerricola</taxon>
    </lineage>
</organism>
<gene>
    <name evidence="1" type="ORF">GCM10007043_05290</name>
</gene>
<keyword evidence="2" id="KW-1185">Reference proteome</keyword>
<sequence>MKRHWVDEWFDSLSEEEFYSLLEQVGFPLRDGTGKVRIGGVVVTEEDLPPISEPTYLIHAEIRVKQDFTYRFEVVRPVESYPLAC</sequence>
<dbReference type="EMBL" id="BMOF01000006">
    <property type="protein sequence ID" value="GGJ94459.1"/>
    <property type="molecule type" value="Genomic_DNA"/>
</dbReference>
<reference evidence="1" key="2">
    <citation type="submission" date="2020-09" db="EMBL/GenBank/DDBJ databases">
        <authorList>
            <person name="Sun Q."/>
            <person name="Ohkuma M."/>
        </authorList>
    </citation>
    <scope>NUCLEOTIDE SEQUENCE</scope>
    <source>
        <strain evidence="1">JCM 14719</strain>
    </source>
</reference>
<evidence type="ECO:0000313" key="2">
    <source>
        <dbReference type="Proteomes" id="UP000637720"/>
    </source>
</evidence>
<evidence type="ECO:0000313" key="1">
    <source>
        <dbReference type="EMBL" id="GGJ94459.1"/>
    </source>
</evidence>
<comment type="caution">
    <text evidence="1">The sequence shown here is derived from an EMBL/GenBank/DDBJ whole genome shotgun (WGS) entry which is preliminary data.</text>
</comment>
<name>A0A8J3B7U5_9BACI</name>
<protein>
    <submittedName>
        <fullName evidence="1">Uncharacterized protein</fullName>
    </submittedName>
</protein>
<proteinExistence type="predicted"/>
<reference evidence="1" key="1">
    <citation type="journal article" date="2014" name="Int. J. Syst. Evol. Microbiol.">
        <title>Complete genome sequence of Corynebacterium casei LMG S-19264T (=DSM 44701T), isolated from a smear-ripened cheese.</title>
        <authorList>
            <consortium name="US DOE Joint Genome Institute (JGI-PGF)"/>
            <person name="Walter F."/>
            <person name="Albersmeier A."/>
            <person name="Kalinowski J."/>
            <person name="Ruckert C."/>
        </authorList>
    </citation>
    <scope>NUCLEOTIDE SEQUENCE</scope>
    <source>
        <strain evidence="1">JCM 14719</strain>
    </source>
</reference>
<dbReference type="RefSeq" id="WP_157057916.1">
    <property type="nucleotide sequence ID" value="NZ_BMOF01000006.1"/>
</dbReference>